<keyword evidence="1" id="KW-0378">Hydrolase</keyword>
<reference evidence="1 2" key="1">
    <citation type="submission" date="2020-05" db="EMBL/GenBank/DDBJ databases">
        <title>Identification and distribution of gene clusters putatively required for synthesis of sphingolipid metabolism inhibitors in phylogenetically diverse species of the filamentous fungus Fusarium.</title>
        <authorList>
            <person name="Kim H.-S."/>
            <person name="Busman M."/>
            <person name="Brown D.W."/>
            <person name="Divon H."/>
            <person name="Uhlig S."/>
            <person name="Proctor R.H."/>
        </authorList>
    </citation>
    <scope>NUCLEOTIDE SEQUENCE [LARGE SCALE GENOMIC DNA]</scope>
    <source>
        <strain evidence="1 2">NRRL 66235</strain>
    </source>
</reference>
<organism evidence="1 2">
    <name type="scientific">Fusarium mundagurra</name>
    <dbReference type="NCBI Taxonomy" id="1567541"/>
    <lineage>
        <taxon>Eukaryota</taxon>
        <taxon>Fungi</taxon>
        <taxon>Dikarya</taxon>
        <taxon>Ascomycota</taxon>
        <taxon>Pezizomycotina</taxon>
        <taxon>Sordariomycetes</taxon>
        <taxon>Hypocreomycetidae</taxon>
        <taxon>Hypocreales</taxon>
        <taxon>Nectriaceae</taxon>
        <taxon>Fusarium</taxon>
        <taxon>Fusarium fujikuroi species complex</taxon>
    </lineage>
</organism>
<dbReference type="OrthoDB" id="5056074at2759"/>
<keyword evidence="2" id="KW-1185">Reference proteome</keyword>
<dbReference type="Proteomes" id="UP000544331">
    <property type="component" value="Unassembled WGS sequence"/>
</dbReference>
<evidence type="ECO:0000313" key="1">
    <source>
        <dbReference type="EMBL" id="KAF5702557.1"/>
    </source>
</evidence>
<evidence type="ECO:0000313" key="2">
    <source>
        <dbReference type="Proteomes" id="UP000544331"/>
    </source>
</evidence>
<dbReference type="AlphaFoldDB" id="A0A8H5Y097"/>
<comment type="caution">
    <text evidence="1">The sequence shown here is derived from an EMBL/GenBank/DDBJ whole genome shotgun (WGS) entry which is preliminary data.</text>
</comment>
<name>A0A8H5Y097_9HYPO</name>
<proteinExistence type="predicted"/>
<gene>
    <name evidence="1" type="ORF">FMUND_13421</name>
</gene>
<protein>
    <submittedName>
        <fullName evidence="1">Glycoside hydrolase family 18</fullName>
    </submittedName>
</protein>
<dbReference type="EMBL" id="JAAOAN010000612">
    <property type="protein sequence ID" value="KAF5702557.1"/>
    <property type="molecule type" value="Genomic_DNA"/>
</dbReference>
<sequence>MTPRRRPAVMAATIYETFVVRPWVLRIHIHALGRDRAPIVLTHATKATCYSHQHYGGGHQCWSKNRKKYCCPANIGNRAIAACSWVTKDYCPTDLPQKIYTYSEGVQVGDSAAISSRTFCCPEKPKFEGYSGFDQQRPGNKKCASGRKTVMCCDPPTGDDAILPVPLEDLFPYIIPEDSTPVYYESIDNFDEAIPKNFNDQDNPNEQPFTWIIMVGDEKGVQSLRKRDGSHLELFDCPSPAQDDFQVQKLKAVCMSTGEGSNCEDLKLGGVHGTIARLPQHCGLDEWVRVRSFEAVDDHPYDYELHDRRADGGEVFVRIDGSTHPGYWDKIVVSKTGHGVARRSPKNWRRDEMAWFQEHGFAHKEDGNFRRGESGNTKWWLDQFTSLLKGHSE</sequence>
<dbReference type="GO" id="GO:0016787">
    <property type="term" value="F:hydrolase activity"/>
    <property type="evidence" value="ECO:0007669"/>
    <property type="project" value="UniProtKB-KW"/>
</dbReference>
<accession>A0A8H5Y097</accession>